<sequence>MIWLILLYAAFLIAGFYILRAKNASRKEKTLFVVITTIGCVLWGSLLIRQPLDLNRAIAAAIDYLL</sequence>
<evidence type="ECO:0000256" key="1">
    <source>
        <dbReference type="SAM" id="Phobius"/>
    </source>
</evidence>
<gene>
    <name evidence="2" type="ORF">A8990_14255</name>
</gene>
<dbReference type="AlphaFoldDB" id="A0A3D9R1Q6"/>
<evidence type="ECO:0000313" key="3">
    <source>
        <dbReference type="Proteomes" id="UP000256304"/>
    </source>
</evidence>
<feature type="transmembrane region" description="Helical" evidence="1">
    <location>
        <begin position="30"/>
        <end position="48"/>
    </location>
</feature>
<dbReference type="RefSeq" id="WP_116191900.1">
    <property type="nucleotide sequence ID" value="NZ_QTTN01000042.1"/>
</dbReference>
<dbReference type="Proteomes" id="UP000256304">
    <property type="component" value="Unassembled WGS sequence"/>
</dbReference>
<proteinExistence type="predicted"/>
<accession>A0A3D9R1Q6</accession>
<name>A0A3D9R1Q6_9BACL</name>
<evidence type="ECO:0000313" key="2">
    <source>
        <dbReference type="EMBL" id="REE67628.1"/>
    </source>
</evidence>
<dbReference type="OrthoDB" id="2628762at2"/>
<organism evidence="2 3">
    <name type="scientific">Paenibacillus taihuensis</name>
    <dbReference type="NCBI Taxonomy" id="1156355"/>
    <lineage>
        <taxon>Bacteria</taxon>
        <taxon>Bacillati</taxon>
        <taxon>Bacillota</taxon>
        <taxon>Bacilli</taxon>
        <taxon>Bacillales</taxon>
        <taxon>Paenibacillaceae</taxon>
        <taxon>Paenibacillus</taxon>
    </lineage>
</organism>
<keyword evidence="1" id="KW-0472">Membrane</keyword>
<protein>
    <submittedName>
        <fullName evidence="2">Uncharacterized protein</fullName>
    </submittedName>
</protein>
<comment type="caution">
    <text evidence="2">The sequence shown here is derived from an EMBL/GenBank/DDBJ whole genome shotgun (WGS) entry which is preliminary data.</text>
</comment>
<keyword evidence="1" id="KW-1133">Transmembrane helix</keyword>
<reference evidence="2 3" key="1">
    <citation type="submission" date="2018-08" db="EMBL/GenBank/DDBJ databases">
        <title>Genomic Encyclopedia of Type Strains, Phase III (KMG-III): the genomes of soil and plant-associated and newly described type strains.</title>
        <authorList>
            <person name="Whitman W."/>
        </authorList>
    </citation>
    <scope>NUCLEOTIDE SEQUENCE [LARGE SCALE GENOMIC DNA]</scope>
    <source>
        <strain evidence="2 3">CGMCC 1.10966</strain>
    </source>
</reference>
<dbReference type="EMBL" id="QTTN01000042">
    <property type="protein sequence ID" value="REE67628.1"/>
    <property type="molecule type" value="Genomic_DNA"/>
</dbReference>
<keyword evidence="3" id="KW-1185">Reference proteome</keyword>
<keyword evidence="1" id="KW-0812">Transmembrane</keyword>